<name>A0A7G2IMN4_CITFR</name>
<comment type="caution">
    <text evidence="1">The sequence shown here is derived from an EMBL/GenBank/DDBJ whole genome shotgun (WGS) entry which is preliminary data.</text>
</comment>
<dbReference type="EMBL" id="CBWP010000032">
    <property type="protein sequence ID" value="CDL37932.1"/>
    <property type="molecule type" value="Genomic_DNA"/>
</dbReference>
<dbReference type="AlphaFoldDB" id="A0A7G2IMN4"/>
<protein>
    <submittedName>
        <fullName evidence="1">Type V secretory pathway, adhesin AidA</fullName>
    </submittedName>
</protein>
<evidence type="ECO:0000313" key="1">
    <source>
        <dbReference type="EMBL" id="CDL37932.1"/>
    </source>
</evidence>
<dbReference type="Proteomes" id="UP000019194">
    <property type="component" value="Unassembled WGS sequence"/>
</dbReference>
<accession>A0A7G2IMN4</accession>
<proteinExistence type="predicted"/>
<organism evidence="1 2">
    <name type="scientific">Citrobacter freundii</name>
    <dbReference type="NCBI Taxonomy" id="546"/>
    <lineage>
        <taxon>Bacteria</taxon>
        <taxon>Pseudomonadati</taxon>
        <taxon>Pseudomonadota</taxon>
        <taxon>Gammaproteobacteria</taxon>
        <taxon>Enterobacterales</taxon>
        <taxon>Enterobacteriaceae</taxon>
        <taxon>Citrobacter</taxon>
        <taxon>Citrobacter freundii complex</taxon>
    </lineage>
</organism>
<reference evidence="1 2" key="1">
    <citation type="submission" date="2013-10" db="EMBL/GenBank/DDBJ databases">
        <title>Antibiotic resistance diversity of beta-lactamase producers in the General Hospital Vienna.</title>
        <authorList>
            <person name="Barisic I."/>
            <person name="Mitteregger D."/>
            <person name="Hirschl A.M."/>
            <person name="Noehammer C."/>
            <person name="Wiesinger-Mayr H."/>
        </authorList>
    </citation>
    <scope>NUCLEOTIDE SEQUENCE [LARGE SCALE GENOMIC DNA]</scope>
    <source>
        <strain evidence="1 2">ISC11</strain>
    </source>
</reference>
<evidence type="ECO:0000313" key="2">
    <source>
        <dbReference type="Proteomes" id="UP000019194"/>
    </source>
</evidence>
<sequence>MNANGVTLQFWDGATVNQSHGASGIEGDSKIDGGDGKWMAIGSQGDNNWTTATGEGNAPWAQKSFAVFTTKGGTVTVDNAAGEVNFSGAQFDADGYVVKGDALNAYATTEKTRPTQARRRGLANCWCALALVARGKTIPRPLSPLSARPVLLTS</sequence>